<sequence>MDRKWGECHKHFCLCRWEVFFDLVKANVITQGYLDKLEKSEKKRVEKEQKKLAKETKRQGPSARMSVDVQPSCSNSQPEPPQCEPDDTDEPSCSNWQPQNHEASE</sequence>
<dbReference type="EMBL" id="CM056744">
    <property type="protein sequence ID" value="KAJ8667288.1"/>
    <property type="molecule type" value="Genomic_DNA"/>
</dbReference>
<protein>
    <submittedName>
        <fullName evidence="1">Uncharacterized protein</fullName>
    </submittedName>
</protein>
<proteinExistence type="predicted"/>
<accession>A0ACC2N8N1</accession>
<evidence type="ECO:0000313" key="1">
    <source>
        <dbReference type="EMBL" id="KAJ8667288.1"/>
    </source>
</evidence>
<comment type="caution">
    <text evidence="1">The sequence shown here is derived from an EMBL/GenBank/DDBJ whole genome shotgun (WGS) entry which is preliminary data.</text>
</comment>
<dbReference type="Proteomes" id="UP001239111">
    <property type="component" value="Chromosome 4"/>
</dbReference>
<name>A0ACC2N8N1_9HYME</name>
<organism evidence="1 2">
    <name type="scientific">Eretmocerus hayati</name>
    <dbReference type="NCBI Taxonomy" id="131215"/>
    <lineage>
        <taxon>Eukaryota</taxon>
        <taxon>Metazoa</taxon>
        <taxon>Ecdysozoa</taxon>
        <taxon>Arthropoda</taxon>
        <taxon>Hexapoda</taxon>
        <taxon>Insecta</taxon>
        <taxon>Pterygota</taxon>
        <taxon>Neoptera</taxon>
        <taxon>Endopterygota</taxon>
        <taxon>Hymenoptera</taxon>
        <taxon>Apocrita</taxon>
        <taxon>Proctotrupomorpha</taxon>
        <taxon>Chalcidoidea</taxon>
        <taxon>Aphelinidae</taxon>
        <taxon>Aphelininae</taxon>
        <taxon>Eretmocerus</taxon>
    </lineage>
</organism>
<evidence type="ECO:0000313" key="2">
    <source>
        <dbReference type="Proteomes" id="UP001239111"/>
    </source>
</evidence>
<keyword evidence="2" id="KW-1185">Reference proteome</keyword>
<gene>
    <name evidence="1" type="ORF">QAD02_008950</name>
</gene>
<reference evidence="1" key="1">
    <citation type="submission" date="2023-04" db="EMBL/GenBank/DDBJ databases">
        <title>A chromosome-level genome assembly of the parasitoid wasp Eretmocerus hayati.</title>
        <authorList>
            <person name="Zhong Y."/>
            <person name="Liu S."/>
            <person name="Liu Y."/>
        </authorList>
    </citation>
    <scope>NUCLEOTIDE SEQUENCE</scope>
    <source>
        <strain evidence="1">ZJU_SS_LIU_2023</strain>
    </source>
</reference>